<dbReference type="STRING" id="658196.A0A397T5S6"/>
<dbReference type="Gene3D" id="1.10.510.10">
    <property type="entry name" value="Transferase(Phosphotransferase) domain 1"/>
    <property type="match status" value="1"/>
</dbReference>
<dbReference type="InterPro" id="IPR001245">
    <property type="entry name" value="Ser-Thr/Tyr_kinase_cat_dom"/>
</dbReference>
<dbReference type="OrthoDB" id="2408187at2759"/>
<dbReference type="Pfam" id="PF07714">
    <property type="entry name" value="PK_Tyr_Ser-Thr"/>
    <property type="match status" value="1"/>
</dbReference>
<accession>A0A397T5S6</accession>
<dbReference type="EMBL" id="QKYT01000109">
    <property type="protein sequence ID" value="RIA93202.1"/>
    <property type="molecule type" value="Genomic_DNA"/>
</dbReference>
<comment type="caution">
    <text evidence="2">The sequence shown here is derived from an EMBL/GenBank/DDBJ whole genome shotgun (WGS) entry which is preliminary data.</text>
</comment>
<dbReference type="PANTHER" id="PTHR24416">
    <property type="entry name" value="TYROSINE-PROTEIN KINASE RECEPTOR"/>
    <property type="match status" value="1"/>
</dbReference>
<dbReference type="GO" id="GO:0043235">
    <property type="term" value="C:receptor complex"/>
    <property type="evidence" value="ECO:0007669"/>
    <property type="project" value="TreeGrafter"/>
</dbReference>
<dbReference type="InterPro" id="IPR000719">
    <property type="entry name" value="Prot_kinase_dom"/>
</dbReference>
<dbReference type="InterPro" id="IPR036537">
    <property type="entry name" value="Adaptor_Cbl_N_dom_sf"/>
</dbReference>
<dbReference type="PANTHER" id="PTHR24416:SF611">
    <property type="entry name" value="TYROSINE-PROTEIN KINASE TRANSMEMBRANE RECEPTOR ROR"/>
    <property type="match status" value="1"/>
</dbReference>
<sequence length="371" mass="43830">MAKADTIIEVIKNSTVIPSKQFLPFIKQISVIFGQATELYKTAQHNQNIAKILTERIIAANSFVNILYLREDIFNSYYYISLQRLVQVLINMKNYIEEITQYNTVQKFLEPEMIKMIEKKFKDLCKEYDSSINVLNFNLPVSSVKFNAQEEQKILKDDVTELLKFQEALIESIDGKISDANVHMSVVIEQVSEVSQIMQTLMDDKKDIDQTKIDNIFQETPLPFGDYRETEDGYRTENLRKYIHVKTLEEFAFKKLKEYYITQVKNQVTILKKLKNCQNIIRFYGLTNDGSKNYIVTEWAENKNLREYISERGQDIEIKLRIRIAYDIAKGLNFLNSVNVIFFFLSIDRSSRYFVRKYRNYGSRCRKNYKF</sequence>
<protein>
    <recommendedName>
        <fullName evidence="1">Protein kinase domain-containing protein</fullName>
    </recommendedName>
</protein>
<name>A0A397T5S6_9GLOM</name>
<dbReference type="GO" id="GO:0007169">
    <property type="term" value="P:cell surface receptor protein tyrosine kinase signaling pathway"/>
    <property type="evidence" value="ECO:0007669"/>
    <property type="project" value="TreeGrafter"/>
</dbReference>
<dbReference type="GO" id="GO:0005524">
    <property type="term" value="F:ATP binding"/>
    <property type="evidence" value="ECO:0007669"/>
    <property type="project" value="InterPro"/>
</dbReference>
<dbReference type="SUPFAM" id="SSF56112">
    <property type="entry name" value="Protein kinase-like (PK-like)"/>
    <property type="match status" value="1"/>
</dbReference>
<dbReference type="PROSITE" id="PS50011">
    <property type="entry name" value="PROTEIN_KINASE_DOM"/>
    <property type="match status" value="1"/>
</dbReference>
<dbReference type="Proteomes" id="UP000265703">
    <property type="component" value="Unassembled WGS sequence"/>
</dbReference>
<dbReference type="InterPro" id="IPR050122">
    <property type="entry name" value="RTK"/>
</dbReference>
<dbReference type="GO" id="GO:0004714">
    <property type="term" value="F:transmembrane receptor protein tyrosine kinase activity"/>
    <property type="evidence" value="ECO:0007669"/>
    <property type="project" value="TreeGrafter"/>
</dbReference>
<organism evidence="2 3">
    <name type="scientific">Glomus cerebriforme</name>
    <dbReference type="NCBI Taxonomy" id="658196"/>
    <lineage>
        <taxon>Eukaryota</taxon>
        <taxon>Fungi</taxon>
        <taxon>Fungi incertae sedis</taxon>
        <taxon>Mucoromycota</taxon>
        <taxon>Glomeromycotina</taxon>
        <taxon>Glomeromycetes</taxon>
        <taxon>Glomerales</taxon>
        <taxon>Glomeraceae</taxon>
        <taxon>Glomus</taxon>
    </lineage>
</organism>
<dbReference type="CDD" id="cd21037">
    <property type="entry name" value="MLKL_NTD"/>
    <property type="match status" value="1"/>
</dbReference>
<dbReference type="InterPro" id="IPR011009">
    <property type="entry name" value="Kinase-like_dom_sf"/>
</dbReference>
<dbReference type="InterPro" id="IPR059179">
    <property type="entry name" value="MLKL-like_MCAfunc"/>
</dbReference>
<gene>
    <name evidence="2" type="ORF">C1645_27432</name>
</gene>
<evidence type="ECO:0000259" key="1">
    <source>
        <dbReference type="PROSITE" id="PS50011"/>
    </source>
</evidence>
<dbReference type="Gene3D" id="1.20.930.20">
    <property type="entry name" value="Adaptor protein Cbl, N-terminal domain"/>
    <property type="match status" value="1"/>
</dbReference>
<evidence type="ECO:0000313" key="3">
    <source>
        <dbReference type="Proteomes" id="UP000265703"/>
    </source>
</evidence>
<dbReference type="GO" id="GO:0005886">
    <property type="term" value="C:plasma membrane"/>
    <property type="evidence" value="ECO:0007669"/>
    <property type="project" value="TreeGrafter"/>
</dbReference>
<proteinExistence type="predicted"/>
<evidence type="ECO:0000313" key="2">
    <source>
        <dbReference type="EMBL" id="RIA93202.1"/>
    </source>
</evidence>
<feature type="domain" description="Protein kinase" evidence="1">
    <location>
        <begin position="216"/>
        <end position="371"/>
    </location>
</feature>
<dbReference type="AlphaFoldDB" id="A0A397T5S6"/>
<reference evidence="2 3" key="1">
    <citation type="submission" date="2018-06" db="EMBL/GenBank/DDBJ databases">
        <title>Comparative genomics reveals the genomic features of Rhizophagus irregularis, R. cerebriforme, R. diaphanum and Gigaspora rosea, and their symbiotic lifestyle signature.</title>
        <authorList>
            <person name="Morin E."/>
            <person name="San Clemente H."/>
            <person name="Chen E.C.H."/>
            <person name="De La Providencia I."/>
            <person name="Hainaut M."/>
            <person name="Kuo A."/>
            <person name="Kohler A."/>
            <person name="Murat C."/>
            <person name="Tang N."/>
            <person name="Roy S."/>
            <person name="Loubradou J."/>
            <person name="Henrissat B."/>
            <person name="Grigoriev I.V."/>
            <person name="Corradi N."/>
            <person name="Roux C."/>
            <person name="Martin F.M."/>
        </authorList>
    </citation>
    <scope>NUCLEOTIDE SEQUENCE [LARGE SCALE GENOMIC DNA]</scope>
    <source>
        <strain evidence="2 3">DAOM 227022</strain>
    </source>
</reference>
<keyword evidence="3" id="KW-1185">Reference proteome</keyword>